<keyword evidence="3" id="KW-1185">Reference proteome</keyword>
<keyword evidence="1" id="KW-1003">Cell membrane</keyword>
<feature type="transmembrane region" description="Helical" evidence="1">
    <location>
        <begin position="217"/>
        <end position="236"/>
    </location>
</feature>
<sequence length="378" mass="40543">MTASAPGQVRQEAGPEGVALLLTGDWTLLHYTALSRSVGKLTLDNATPVRLDLQGVGEMDSAGATLLVRLLGTERTQALPESVPGLTPERRELLLTVCNALLHPVLDTRQNRYVFGDVTARIGRASLIIGRDLVTLLDFMGRTLLTFLRVLPRPRRWRLTPLVSHIEQIGFNAVPIVALLTFLVGAVVALLGATVLVDLGLTIYTVDLVTYSFMREFGVLLTAIMLAGRTASAFTAQIGSMKANEELDALRVQGLDPIELLVLPRILALMVSLPLLTFIAVLSGVAGGGLVSHLSLDISVSRYLEIVNAVPLQHFWVGLSKAPLFAFIIGLIGCLEGFKSGASAESVGLHTTSSVVQSIFIVILLDAVAALYFMEAGW</sequence>
<evidence type="ECO:0000313" key="3">
    <source>
        <dbReference type="Proteomes" id="UP000294914"/>
    </source>
</evidence>
<comment type="similarity">
    <text evidence="1">Belongs to the MlaE permease family.</text>
</comment>
<dbReference type="NCBIfam" id="TIGR00056">
    <property type="entry name" value="MlaE family lipid ABC transporter permease subunit"/>
    <property type="match status" value="1"/>
</dbReference>
<protein>
    <submittedName>
        <fullName evidence="2">Phospholipid/cholesterol/gamma-HCH transport system permease protein</fullName>
    </submittedName>
</protein>
<proteinExistence type="inferred from homology"/>
<accession>A0A4R8IJQ5</accession>
<dbReference type="Proteomes" id="UP000294914">
    <property type="component" value="Unassembled WGS sequence"/>
</dbReference>
<dbReference type="PANTHER" id="PTHR30188:SF3">
    <property type="entry name" value="ABC TRANSPORTER PERMEASE"/>
    <property type="match status" value="1"/>
</dbReference>
<keyword evidence="1" id="KW-0812">Transmembrane</keyword>
<dbReference type="InterPro" id="IPR003453">
    <property type="entry name" value="ABC_MlaE_roteobac"/>
</dbReference>
<feature type="transmembrane region" description="Helical" evidence="1">
    <location>
        <begin position="355"/>
        <end position="374"/>
    </location>
</feature>
<comment type="caution">
    <text evidence="2">The sequence shown here is derived from an EMBL/GenBank/DDBJ whole genome shotgun (WGS) entry which is preliminary data.</text>
</comment>
<dbReference type="RefSeq" id="WP_134084241.1">
    <property type="nucleotide sequence ID" value="NZ_SOQX01000005.1"/>
</dbReference>
<dbReference type="OrthoDB" id="9810518at2"/>
<dbReference type="InterPro" id="IPR030802">
    <property type="entry name" value="Permease_MalE"/>
</dbReference>
<dbReference type="PANTHER" id="PTHR30188">
    <property type="entry name" value="ABC TRANSPORTER PERMEASE PROTEIN-RELATED"/>
    <property type="match status" value="1"/>
</dbReference>
<keyword evidence="1" id="KW-1133">Transmembrane helix</keyword>
<organism evidence="2 3">
    <name type="scientific">Thiohalophilus thiocyanatoxydans</name>
    <dbReference type="NCBI Taxonomy" id="381308"/>
    <lineage>
        <taxon>Bacteria</taxon>
        <taxon>Pseudomonadati</taxon>
        <taxon>Pseudomonadota</taxon>
        <taxon>Gammaproteobacteria</taxon>
        <taxon>Thiohalomonadales</taxon>
        <taxon>Thiohalophilaceae</taxon>
        <taxon>Thiohalophilus</taxon>
    </lineage>
</organism>
<dbReference type="SUPFAM" id="SSF52091">
    <property type="entry name" value="SpoIIaa-like"/>
    <property type="match status" value="1"/>
</dbReference>
<comment type="subcellular location">
    <subcellularLocation>
        <location evidence="1">Cell inner membrane</location>
        <topology evidence="1">Multi-pass membrane protein</topology>
    </subcellularLocation>
</comment>
<feature type="transmembrane region" description="Helical" evidence="1">
    <location>
        <begin position="314"/>
        <end position="335"/>
    </location>
</feature>
<feature type="transmembrane region" description="Helical" evidence="1">
    <location>
        <begin position="266"/>
        <end position="294"/>
    </location>
</feature>
<keyword evidence="1" id="KW-0472">Membrane</keyword>
<dbReference type="EMBL" id="SOQX01000005">
    <property type="protein sequence ID" value="TDY00588.1"/>
    <property type="molecule type" value="Genomic_DNA"/>
</dbReference>
<name>A0A4R8IJQ5_9GAMM</name>
<dbReference type="GO" id="GO:0043190">
    <property type="term" value="C:ATP-binding cassette (ABC) transporter complex"/>
    <property type="evidence" value="ECO:0007669"/>
    <property type="project" value="InterPro"/>
</dbReference>
<reference evidence="2 3" key="1">
    <citation type="submission" date="2019-03" db="EMBL/GenBank/DDBJ databases">
        <title>Genomic Encyclopedia of Type Strains, Phase IV (KMG-IV): sequencing the most valuable type-strain genomes for metagenomic binning, comparative biology and taxonomic classification.</title>
        <authorList>
            <person name="Goeker M."/>
        </authorList>
    </citation>
    <scope>NUCLEOTIDE SEQUENCE [LARGE SCALE GENOMIC DNA]</scope>
    <source>
        <strain evidence="2 3">DSM 16326</strain>
    </source>
</reference>
<evidence type="ECO:0000313" key="2">
    <source>
        <dbReference type="EMBL" id="TDY00588.1"/>
    </source>
</evidence>
<dbReference type="GO" id="GO:0005548">
    <property type="term" value="F:phospholipid transporter activity"/>
    <property type="evidence" value="ECO:0007669"/>
    <property type="project" value="TreeGrafter"/>
</dbReference>
<keyword evidence="1" id="KW-0997">Cell inner membrane</keyword>
<dbReference type="InterPro" id="IPR036513">
    <property type="entry name" value="STAS_dom_sf"/>
</dbReference>
<feature type="transmembrane region" description="Helical" evidence="1">
    <location>
        <begin position="173"/>
        <end position="197"/>
    </location>
</feature>
<gene>
    <name evidence="2" type="ORF">EDC23_2092</name>
</gene>
<evidence type="ECO:0000256" key="1">
    <source>
        <dbReference type="RuleBase" id="RU362044"/>
    </source>
</evidence>
<dbReference type="AlphaFoldDB" id="A0A4R8IJQ5"/>
<dbReference type="Pfam" id="PF02405">
    <property type="entry name" value="MlaE"/>
    <property type="match status" value="1"/>
</dbReference>